<comment type="similarity">
    <text evidence="1">Belongs to the tubulin family.</text>
</comment>
<keyword evidence="2" id="KW-0493">Microtubule</keyword>
<keyword evidence="3" id="KW-0547">Nucleotide-binding</keyword>
<comment type="caution">
    <text evidence="7">The sequence shown here is derived from an EMBL/GenBank/DDBJ whole genome shotgun (WGS) entry which is preliminary data.</text>
</comment>
<keyword evidence="8" id="KW-1185">Reference proteome</keyword>
<dbReference type="Pfam" id="PF00091">
    <property type="entry name" value="Tubulin"/>
    <property type="match status" value="1"/>
</dbReference>
<evidence type="ECO:0000256" key="1">
    <source>
        <dbReference type="ARBA" id="ARBA00009636"/>
    </source>
</evidence>
<evidence type="ECO:0000256" key="2">
    <source>
        <dbReference type="ARBA" id="ARBA00022701"/>
    </source>
</evidence>
<dbReference type="InterPro" id="IPR008280">
    <property type="entry name" value="Tub_FtsZ_C"/>
</dbReference>
<name>A0A2T7PGL8_POMCA</name>
<feature type="domain" description="Tubulin/FtsZ 2-layer sandwich" evidence="6">
    <location>
        <begin position="288"/>
        <end position="423"/>
    </location>
</feature>
<dbReference type="InterPro" id="IPR004057">
    <property type="entry name" value="Epsilon_tubulin"/>
</dbReference>
<evidence type="ECO:0000256" key="4">
    <source>
        <dbReference type="ARBA" id="ARBA00023134"/>
    </source>
</evidence>
<dbReference type="Gene3D" id="1.10.287.600">
    <property type="entry name" value="Helix hairpin bin"/>
    <property type="match status" value="1"/>
</dbReference>
<feature type="domain" description="Tubulin/FtsZ GTPase" evidence="5">
    <location>
        <begin position="55"/>
        <end position="286"/>
    </location>
</feature>
<dbReference type="SUPFAM" id="SSF52490">
    <property type="entry name" value="Tubulin nucleotide-binding domain-like"/>
    <property type="match status" value="1"/>
</dbReference>
<dbReference type="EMBL" id="PZQS01000004">
    <property type="protein sequence ID" value="PVD32564.1"/>
    <property type="molecule type" value="Genomic_DNA"/>
</dbReference>
<reference evidence="7 8" key="1">
    <citation type="submission" date="2018-04" db="EMBL/GenBank/DDBJ databases">
        <title>The genome of golden apple snail Pomacea canaliculata provides insight into stress tolerance and invasive adaptation.</title>
        <authorList>
            <person name="Liu C."/>
            <person name="Liu B."/>
            <person name="Ren Y."/>
            <person name="Zhang Y."/>
            <person name="Wang H."/>
            <person name="Li S."/>
            <person name="Jiang F."/>
            <person name="Yin L."/>
            <person name="Zhang G."/>
            <person name="Qian W."/>
            <person name="Fan W."/>
        </authorList>
    </citation>
    <scope>NUCLEOTIDE SEQUENCE [LARGE SCALE GENOMIC DNA]</scope>
    <source>
        <strain evidence="7">SZHN2017</strain>
        <tissue evidence="7">Muscle</tissue>
    </source>
</reference>
<protein>
    <recommendedName>
        <fullName evidence="9">Tubulin/FtsZ GTPase domain-containing protein</fullName>
    </recommendedName>
</protein>
<organism evidence="7 8">
    <name type="scientific">Pomacea canaliculata</name>
    <name type="common">Golden apple snail</name>
    <dbReference type="NCBI Taxonomy" id="400727"/>
    <lineage>
        <taxon>Eukaryota</taxon>
        <taxon>Metazoa</taxon>
        <taxon>Spiralia</taxon>
        <taxon>Lophotrochozoa</taxon>
        <taxon>Mollusca</taxon>
        <taxon>Gastropoda</taxon>
        <taxon>Caenogastropoda</taxon>
        <taxon>Architaenioglossa</taxon>
        <taxon>Ampullarioidea</taxon>
        <taxon>Ampullariidae</taxon>
        <taxon>Pomacea</taxon>
    </lineage>
</organism>
<dbReference type="FunFam" id="3.40.50.1440:FF:000017">
    <property type="entry name" value="Tubulin epsilon chain"/>
    <property type="match status" value="1"/>
</dbReference>
<keyword evidence="4" id="KW-0342">GTP-binding</keyword>
<evidence type="ECO:0000313" key="7">
    <source>
        <dbReference type="EMBL" id="PVD32564.1"/>
    </source>
</evidence>
<dbReference type="SMART" id="SM00864">
    <property type="entry name" value="Tubulin"/>
    <property type="match status" value="1"/>
</dbReference>
<evidence type="ECO:0000256" key="3">
    <source>
        <dbReference type="ARBA" id="ARBA00022741"/>
    </source>
</evidence>
<dbReference type="InterPro" id="IPR023123">
    <property type="entry name" value="Tubulin_C"/>
</dbReference>
<proteinExistence type="inferred from homology"/>
<dbReference type="Proteomes" id="UP000245119">
    <property type="component" value="Linkage Group LG4"/>
</dbReference>
<dbReference type="Gene3D" id="3.40.50.1440">
    <property type="entry name" value="Tubulin/FtsZ, GTPase domain"/>
    <property type="match status" value="1"/>
</dbReference>
<dbReference type="InterPro" id="IPR003008">
    <property type="entry name" value="Tubulin_FtsZ_GTPase"/>
</dbReference>
<dbReference type="PRINTS" id="PR01519">
    <property type="entry name" value="EPSLNTUBULIN"/>
</dbReference>
<dbReference type="SMART" id="SM00865">
    <property type="entry name" value="Tubulin_C"/>
    <property type="match status" value="1"/>
</dbReference>
<sequence length="484" mass="54484">MTQSIVVQVGQCGNQIGCRFWDLALREHAAVNKAFMMKPLSSFFRNVDCRFDDPVDIPLDTGKGKVKALKARAVLVDMEEGVVSEMMKGPLKEVFDLQQHITDVSGSGNNWAVGNKMYGPQYRDQLSDIIRRAAEFCDCLQCFFIIHSMGGGDVLGFLVCEYSYYRFVTALYPSAEDDVITSPYNSILAMRELTEHADCVLPVENQASEIFALVDIVNKISEAVPSGKTGKRTYTSAHSSDVKARSSILTSEGGVTKQKDMRPFDSMNNIVANLLLNMTSSARFEGSLNVDLNEITMNLVPFPRLHYLVASQTPLYALADVHLPPRRLDQMFTDAFSRDYQLIKADPRHSLYLACALMVRGSVELSDIRRNIDRLKDQLHFIHWNKEGWKTGLCAVPPVGQPYSLLTLANNTCVTNTFTELRHRFQKLFKRKAHLHHYLHVDGMDMDEFTLSLESLDSIVAEYDGLQQQMGMPPPSHPRLKIVT</sequence>
<dbReference type="FunFam" id="1.10.287.600:FF:000007">
    <property type="entry name" value="tubulin epsilon chain"/>
    <property type="match status" value="1"/>
</dbReference>
<evidence type="ECO:0000259" key="6">
    <source>
        <dbReference type="SMART" id="SM00865"/>
    </source>
</evidence>
<dbReference type="GO" id="GO:0005525">
    <property type="term" value="F:GTP binding"/>
    <property type="evidence" value="ECO:0007669"/>
    <property type="project" value="UniProtKB-KW"/>
</dbReference>
<gene>
    <name evidence="7" type="ORF">C0Q70_08005</name>
</gene>
<dbReference type="OrthoDB" id="1662883at2759"/>
<dbReference type="InterPro" id="IPR000217">
    <property type="entry name" value="Tubulin"/>
</dbReference>
<dbReference type="PRINTS" id="PR01161">
    <property type="entry name" value="TUBULIN"/>
</dbReference>
<evidence type="ECO:0000259" key="5">
    <source>
        <dbReference type="SMART" id="SM00864"/>
    </source>
</evidence>
<dbReference type="STRING" id="400727.A0A2T7PGL8"/>
<dbReference type="SUPFAM" id="SSF55307">
    <property type="entry name" value="Tubulin C-terminal domain-like"/>
    <property type="match status" value="1"/>
</dbReference>
<evidence type="ECO:0000313" key="8">
    <source>
        <dbReference type="Proteomes" id="UP000245119"/>
    </source>
</evidence>
<accession>A0A2T7PGL8</accession>
<evidence type="ECO:0008006" key="9">
    <source>
        <dbReference type="Google" id="ProtNLM"/>
    </source>
</evidence>
<dbReference type="GO" id="GO:0007017">
    <property type="term" value="P:microtubule-based process"/>
    <property type="evidence" value="ECO:0007669"/>
    <property type="project" value="InterPro"/>
</dbReference>
<dbReference type="GO" id="GO:0005874">
    <property type="term" value="C:microtubule"/>
    <property type="evidence" value="ECO:0007669"/>
    <property type="project" value="UniProtKB-KW"/>
</dbReference>
<dbReference type="InterPro" id="IPR018316">
    <property type="entry name" value="Tubulin/FtsZ_2-layer-sand-dom"/>
</dbReference>
<dbReference type="AlphaFoldDB" id="A0A2T7PGL8"/>
<dbReference type="Pfam" id="PF03953">
    <property type="entry name" value="Tubulin_C"/>
    <property type="match status" value="1"/>
</dbReference>
<dbReference type="InterPro" id="IPR036525">
    <property type="entry name" value="Tubulin/FtsZ_GTPase_sf"/>
</dbReference>
<dbReference type="PANTHER" id="PTHR11588">
    <property type="entry name" value="TUBULIN"/>
    <property type="match status" value="1"/>
</dbReference>
<dbReference type="CDD" id="cd02190">
    <property type="entry name" value="epsilon_tubulin"/>
    <property type="match status" value="1"/>
</dbReference>